<keyword evidence="1" id="KW-1133">Transmembrane helix</keyword>
<dbReference type="RefSeq" id="WP_103919632.1">
    <property type="nucleotide sequence ID" value="NZ_FMSV02000377.1"/>
</dbReference>
<dbReference type="SUPFAM" id="SSF53067">
    <property type="entry name" value="Actin-like ATPase domain"/>
    <property type="match status" value="1"/>
</dbReference>
<reference evidence="2 3" key="1">
    <citation type="submission" date="2016-10" db="EMBL/GenBank/DDBJ databases">
        <authorList>
            <person name="de Groot N.N."/>
        </authorList>
    </citation>
    <scope>NUCLEOTIDE SEQUENCE [LARGE SCALE GENOMIC DNA]</scope>
    <source>
        <strain evidence="2">MBHS1</strain>
    </source>
</reference>
<proteinExistence type="predicted"/>
<organism evidence="2 3">
    <name type="scientific">Candidatus Venteria ishoeyi</name>
    <dbReference type="NCBI Taxonomy" id="1899563"/>
    <lineage>
        <taxon>Bacteria</taxon>
        <taxon>Pseudomonadati</taxon>
        <taxon>Pseudomonadota</taxon>
        <taxon>Gammaproteobacteria</taxon>
        <taxon>Thiotrichales</taxon>
        <taxon>Thiotrichaceae</taxon>
        <taxon>Venteria</taxon>
    </lineage>
</organism>
<keyword evidence="1" id="KW-0472">Membrane</keyword>
<dbReference type="OrthoDB" id="9807934at2"/>
<evidence type="ECO:0000313" key="2">
    <source>
        <dbReference type="EMBL" id="SEH05745.1"/>
    </source>
</evidence>
<accession>A0A1H6F9R4</accession>
<name>A0A1H6F9R4_9GAMM</name>
<protein>
    <submittedName>
        <fullName evidence="2">Uncharacterized protein</fullName>
    </submittedName>
</protein>
<feature type="transmembrane region" description="Helical" evidence="1">
    <location>
        <begin position="526"/>
        <end position="547"/>
    </location>
</feature>
<dbReference type="Gene3D" id="3.90.640.10">
    <property type="entry name" value="Actin, Chain A, domain 4"/>
    <property type="match status" value="1"/>
</dbReference>
<evidence type="ECO:0000256" key="1">
    <source>
        <dbReference type="SAM" id="Phobius"/>
    </source>
</evidence>
<dbReference type="InterPro" id="IPR043129">
    <property type="entry name" value="ATPase_NBD"/>
</dbReference>
<dbReference type="Gene3D" id="3.30.420.40">
    <property type="match status" value="2"/>
</dbReference>
<gene>
    <name evidence="2" type="ORF">MBHS_01600</name>
</gene>
<sequence length="1758" mass="199540">MFDFYQILNYHKIKHSYLLLKIFIAFTVSVCFSHIYAASADGSEVFGNHFIVVIRDSTLMKTNKNIYKQILETLPDLLYNSQDYLLKHNINLKKPLPVFEQEKDYLSVVFAAIHKDTKEDESIKITDSMTDSMTDSITTCKEFPALSAKPKHFFQSESVQQGLDQIEFSATLDNWLSSPCRGGGEYYASILVENLILHHTHNEMEKSGNGSRFFLRTFLFIIDNGATFGGYSPGTELFHLKSKKGVRDTEDVKEITDKTISSFKVVSSGEDWSFTVHRNGDLMHGYKLPKEYPLHYRIVEIKPFVASADVLLDIKDKIKLDRKAVSNERLDITPKIELKILPSNQLQAYELSIAFEASNNINWNIGKNTFPWVKSSPFKISISKCLSDGKCIKKDNGVLIHLFDLFSDSIYLTPEDKTLDSGKVYIKTRFMYANEGVYPHHFIDSNWKSIEIDPVETMVIHAETVPLKFPELVFNNKNLAMAYKAKEDDEKGLMQKTAKWRVLEERKILKVKYDEQRKLNDLINSAIIAGSALGATILLVLFLYIFYFHRPFRPKLHWQQAKKISLDFNQQPGGKLLVGVVTIVNTGKVPWFGKLAFNKKYPDVNVKFIINYKDLEKNGLIPEISHSVPLGFIGNEGSEKLLSDKAILVTHKTELDIFLATDAIKDFEGTLLPPDKVHSIEFDGENGTIPITVTMQWKKAKKHIIKEIPFTLEVAPEEPRFPLVTYQAAQISPEFSKGDLVEIGTFYFHSKAQHNFARPFRGDIEILALNARQLPLKSDIFSLEGGETVNIPSSSQPVQRKVLILCDDTNIHNPAPSGETYHFSLKGDVVNGSDTGPHLVKLQRDPSPAEIILEIAQDGGANICHTIEWEKQQGNYKNTISRKAINGKFEGNGNILKEDILNLPPRLVAFSEQDHHKTLFTIHVGNTGRNGNGLVGAEIKDIRWKFVHHVDRSIEYNAGKKAADLIWLDSDKGDIRGKAQGGETIHIKEGDSIRKIYVKVNTSVIKNLNGGRIGTKEEDNEHPIESCYHGNKRYEINGSIQLIAELIFSLDDGQQVLNDGKPHVRQHSLLITRDIGFEKKPHNNWLCIDYGTSAVVAAVGRNQKALVLNLQKIKNEDNIAINLSDYDTENPEKETSFLPSYIACDAEVRQNDKYNDEVRKGFPFFQPASRKVGDPDFVSFPVSTSRHDKHSQWVIYSLKSWLSQSSGMVELGNPIKFINPEGEEVIDRYIPLAEVMESTFAALANAYISQCDEFSPHGKLILTYPNTFTVFHQKILHDIAWRAFNNVKKSENDYRLGIDLPERIQLISESDAVAFYNCVQRLENKDIKKQNERVLVYDFGAGTLDLSLVNIQWDDKFEYPHEWIVENRIGVPIAGNHLDKVLANIVDKLLCDDKVLNNHITGDNKKEDLRFTYKHQLRGNIKGDEHKNAIRYFALQIKKMKHDFSKKYHSTDSSSNMLKVVVGSSGASDNLVHSCKNFPAALDLLLENKEKLEKSGKPYFMAESLDTSFDLYIPFENLLKDKTYKEYIAFVTEMVIDELIEPVTIKNNNGELVSKLHEKKEMIDVLSISGRGMMWPGLTKKVKTHFPNVYNQIDDTDPESMKSAAVRGAIASRQIRVKPLGPLIKPRLAILLEPMHRLIPEDEWTKENGDPEPIDIRAADYFCLVQVVIKNYSSDDFRSSSLRRHFYTLLPPIENDDNSIWAEDSKLYVSKEGEGEHTTIIFSNRFGESEPVPAFLEVPNIAAKPPWPIGSVTLDLDI</sequence>
<evidence type="ECO:0000313" key="3">
    <source>
        <dbReference type="Proteomes" id="UP000236724"/>
    </source>
</evidence>
<feature type="transmembrane region" description="Helical" evidence="1">
    <location>
        <begin position="18"/>
        <end position="37"/>
    </location>
</feature>
<dbReference type="Proteomes" id="UP000236724">
    <property type="component" value="Unassembled WGS sequence"/>
</dbReference>
<dbReference type="EMBL" id="FMSV02000377">
    <property type="protein sequence ID" value="SEH05745.1"/>
    <property type="molecule type" value="Genomic_DNA"/>
</dbReference>
<keyword evidence="3" id="KW-1185">Reference proteome</keyword>
<keyword evidence="1" id="KW-0812">Transmembrane</keyword>